<dbReference type="Pfam" id="PF08163">
    <property type="entry name" value="DNAPKcs_CC3"/>
    <property type="match status" value="1"/>
</dbReference>
<accession>A0ABM3M2R0</accession>
<dbReference type="SMART" id="SM01344">
    <property type="entry name" value="NUC194"/>
    <property type="match status" value="1"/>
</dbReference>
<proteinExistence type="predicted"/>
<dbReference type="InterPro" id="IPR011009">
    <property type="entry name" value="Kinase-like_dom_sf"/>
</dbReference>
<feature type="region of interest" description="Disordered" evidence="1">
    <location>
        <begin position="809"/>
        <end position="833"/>
    </location>
</feature>
<dbReference type="PROSITE" id="PS50290">
    <property type="entry name" value="PI3_4_KINASE_3"/>
    <property type="match status" value="1"/>
</dbReference>
<dbReference type="SUPFAM" id="SSF56112">
    <property type="entry name" value="Protein kinase-like (PK-like)"/>
    <property type="match status" value="1"/>
</dbReference>
<dbReference type="GeneID" id="112045695"/>
<dbReference type="InterPro" id="IPR050517">
    <property type="entry name" value="DDR_Repair_Kinase"/>
</dbReference>
<dbReference type="Pfam" id="PF00454">
    <property type="entry name" value="PI3_PI4_kinase"/>
    <property type="match status" value="1"/>
</dbReference>
<evidence type="ECO:0000256" key="1">
    <source>
        <dbReference type="SAM" id="MobiDB-lite"/>
    </source>
</evidence>
<dbReference type="SMART" id="SM00146">
    <property type="entry name" value="PI3Kc"/>
    <property type="match status" value="1"/>
</dbReference>
<sequence>MVHSFQTLLDALADSAYTGDTADTLLDTVVTVAAGGSEKGWWDDALDACMARVARRADARACRAVYARVFEGRSRGVCARLMEPLLRYSTPSFCEEFLSTVLEHLLSVLGKTPRQAGAHPSLERCCLDHVRALRLLRLAFQQVPKDHIESPKSVLYSKMNIDKPWYLVSAVGKLCVTLRTSVKCPPDADAGMKESYRMFQCENYNALAAAVCCTSLKPAMVGTVFSRAAWDLLIGDEEIQLPLRQPWNQQSTRHALSIEVSGELRARTLATSTMRTQAFAGTLSENVLQYDLAEPEEEVEVQELHLADNALNAHACAATLTALLSRLSAVQAPGWRQELVSALCSARRNVRWLLAQAVCNSKEDLQPHASALRPALLDVIVTTAHQKILNGLHMDILDTLIHWNQTSTEPSEQITKTIDCLVTTATQYRLKKDLYYMVLEKMTRMLTLHTVTIDWDCFETCLADPNSDTAKCHVDILTRIAKCKVLVPQLLPALRHAVRAARAVPDLIALLVHAVAAAVHTGGDGEGEWMQFYRRVLSQLRGVDTGGYIRLLYEAQKSFQNSCDDTHFRWVVDLTPKVTGRARLQCLAVLAAHAEHAQHVRAQHVASMFDTVGIDDLLDKREALLLVKNGLHLMEQHQRRRLVLRVAGACRHLPARERAVAYGALLRAFQLLLTEEPSEPEPKRRARESNSLLLSKRDDYSDTVLAGVAQGLMERDADIANSMREGVGRCLSEDCGVRLCESFLLCVAPPSDLGQPSDVLRPSGGGHLARVVELFFRRVRDQALFQRAGLSDELMLEQVEPTAATRTVAASSVQRGPGKVPSDLGQPSDVLRPSGGGHLARVVELFFRRVRDQAPFQRAGLSDELMLEQVEPTAATRTVAASSVQRGPVTDKSETRASSSVSMDDVLTSVLALLEKDTDAATSVVIQLVASHRAKRPGFDSDATMSRLLLPCLQSATIAPWVISIAREIDIWDSTDLERITAQLMKISRNTEGEGICRLLYEEYRIRRPTPALFVLGMFTDDVDMPEPSTQFSLKNMISCFGSLSNWDDLTSQRRASLRASLPPLWTTGDHFDAAIEDDITNYPTWVKAMVSARRDSERDTFAWLTELQRWPKKPFDISAVSPSHVVSARRDSERDTFAWLTELQRWPKKPFDISAVSPSHVVSARRDSERDTFAWLTELQRWPKKPFDISAVSPSHVVSARRDSERDTFAWLTELQRWPKKPFDISAVSPSHVVSARRDSERDAFAWLTELQRWPKKLFDISAVSPSHVVSARRDSERDAFAWLTELQRWPKKPFDISAVSPSHVVSARRDSERDTFAWLTELQRWPKKPFDISAVMETSTWDRIGVLPAGQSPALPLHIRPSDCLAEWAFRIMMRSSYLQSVSLGSNEALDKLSHSHQLRWCASANERGLHEQALLCCKSVTGLYRSESLSWLRQKLVARRALALAAHDAAGLSKALESAETYTKQFREDSSFDDVMGMNELILRLKRDVQSPREDFNNTFKEITVAPRPPQLSPLAKQHLEAAYVTAITFTNNLWDTCQQHEKSDLLHSMASQLTTFVQLQLGRAGVLLADVIIARLAEDVQPTPNTRHLLDALLELMKHQLDEVSLEQLSASAHKWSDAGAHRRRLSALVQPDYQLQQYCLRSRAALDRHDEAEWSRVWAAMKEAIFDNEFAGADFQVLYKYKDNIDAMADSSAEVRRQLLTSILADLKVSDKSTLYLSHLCPSLARVPQRDEGLARLLCLKKGVYVVRFEEKISVFVRSLRRPALVRCVLSDGSGARFIVKSGERARPHCVALRLLRAAQASGVRRRTGYHVSTLGEECALVQYLEDCVTLRALLGQRDLVPPQRTKDSELILSPQRAAAQFAAACDSVPAYLLRSAIEATCVSVQDFITKRRNFLESLCDMTVLSYLCGIGDRHLENILYNIKDGGACHVDCGAILSFGAGTELPPARLTRNVLAVCDYTALEGRLQCMLTCIRDLRELLVPSIAVAGKWLRDDRLMDKLRHVQALVRGGAVSHRLTALLLSQSDERHRHEYIDLLRLVFADFPLKDTYSVEEQVSSLLRQSTDPLILGVTRSGWEPWI</sequence>
<dbReference type="RefSeq" id="XP_052745797.1">
    <property type="nucleotide sequence ID" value="XM_052889837.1"/>
</dbReference>
<organism evidence="4 5">
    <name type="scientific">Bicyclus anynana</name>
    <name type="common">Squinting bush brown butterfly</name>
    <dbReference type="NCBI Taxonomy" id="110368"/>
    <lineage>
        <taxon>Eukaryota</taxon>
        <taxon>Metazoa</taxon>
        <taxon>Ecdysozoa</taxon>
        <taxon>Arthropoda</taxon>
        <taxon>Hexapoda</taxon>
        <taxon>Insecta</taxon>
        <taxon>Pterygota</taxon>
        <taxon>Neoptera</taxon>
        <taxon>Endopterygota</taxon>
        <taxon>Lepidoptera</taxon>
        <taxon>Glossata</taxon>
        <taxon>Ditrysia</taxon>
        <taxon>Papilionoidea</taxon>
        <taxon>Nymphalidae</taxon>
        <taxon>Satyrinae</taxon>
        <taxon>Satyrini</taxon>
        <taxon>Mycalesina</taxon>
        <taxon>Bicyclus</taxon>
    </lineage>
</organism>
<evidence type="ECO:0000259" key="2">
    <source>
        <dbReference type="PROSITE" id="PS50290"/>
    </source>
</evidence>
<dbReference type="InterPro" id="IPR036940">
    <property type="entry name" value="PI3/4_kinase_cat_sf"/>
</dbReference>
<dbReference type="SMART" id="SM01343">
    <property type="entry name" value="FATC"/>
    <property type="match status" value="1"/>
</dbReference>
<dbReference type="Proteomes" id="UP001652582">
    <property type="component" value="Chromosome 26"/>
</dbReference>
<evidence type="ECO:0000259" key="3">
    <source>
        <dbReference type="PROSITE" id="PS51190"/>
    </source>
</evidence>
<dbReference type="Gene3D" id="1.10.1070.11">
    <property type="entry name" value="Phosphatidylinositol 3-/4-kinase, catalytic domain"/>
    <property type="match status" value="1"/>
</dbReference>
<feature type="domain" description="FATC" evidence="3">
    <location>
        <begin position="2053"/>
        <end position="2085"/>
    </location>
</feature>
<evidence type="ECO:0000313" key="4">
    <source>
        <dbReference type="Proteomes" id="UP001652582"/>
    </source>
</evidence>
<dbReference type="PROSITE" id="PS51190">
    <property type="entry name" value="FATC"/>
    <property type="match status" value="1"/>
</dbReference>
<reference evidence="5" key="1">
    <citation type="submission" date="2025-08" db="UniProtKB">
        <authorList>
            <consortium name="RefSeq"/>
        </authorList>
    </citation>
    <scope>IDENTIFICATION</scope>
</reference>
<keyword evidence="4" id="KW-1185">Reference proteome</keyword>
<feature type="domain" description="PI3K/PI4K catalytic" evidence="2">
    <location>
        <begin position="1755"/>
        <end position="2050"/>
    </location>
</feature>
<dbReference type="PANTHER" id="PTHR11139">
    <property type="entry name" value="ATAXIA TELANGIECTASIA MUTATED ATM -RELATED"/>
    <property type="match status" value="1"/>
</dbReference>
<dbReference type="InterPro" id="IPR012582">
    <property type="entry name" value="DNAPKcs_CC3"/>
</dbReference>
<dbReference type="InterPro" id="IPR003152">
    <property type="entry name" value="FATC_dom"/>
</dbReference>
<evidence type="ECO:0000313" key="5">
    <source>
        <dbReference type="RefSeq" id="XP_052745797.1"/>
    </source>
</evidence>
<feature type="region of interest" description="Disordered" evidence="1">
    <location>
        <begin position="878"/>
        <end position="898"/>
    </location>
</feature>
<dbReference type="PANTHER" id="PTHR11139:SF68">
    <property type="entry name" value="DNA-DEPENDENT PROTEIN KINASE CATALYTIC SUBUNIT"/>
    <property type="match status" value="1"/>
</dbReference>
<dbReference type="InterPro" id="IPR000403">
    <property type="entry name" value="PI3/4_kinase_cat_dom"/>
</dbReference>
<gene>
    <name evidence="5" type="primary">LOC112045695</name>
</gene>
<name>A0ABM3M2R0_BICAN</name>
<protein>
    <submittedName>
        <fullName evidence="5">Uncharacterized protein LOC112045695</fullName>
    </submittedName>
</protein>